<organism evidence="3 4">
    <name type="scientific">Arabidopsis arenosa</name>
    <name type="common">Sand rock-cress</name>
    <name type="synonym">Cardaminopsis arenosa</name>
    <dbReference type="NCBI Taxonomy" id="38785"/>
    <lineage>
        <taxon>Eukaryota</taxon>
        <taxon>Viridiplantae</taxon>
        <taxon>Streptophyta</taxon>
        <taxon>Embryophyta</taxon>
        <taxon>Tracheophyta</taxon>
        <taxon>Spermatophyta</taxon>
        <taxon>Magnoliopsida</taxon>
        <taxon>eudicotyledons</taxon>
        <taxon>Gunneridae</taxon>
        <taxon>Pentapetalae</taxon>
        <taxon>rosids</taxon>
        <taxon>malvids</taxon>
        <taxon>Brassicales</taxon>
        <taxon>Brassicaceae</taxon>
        <taxon>Camelineae</taxon>
        <taxon>Arabidopsis</taxon>
    </lineage>
</organism>
<evidence type="ECO:0000259" key="2">
    <source>
        <dbReference type="Pfam" id="PF13952"/>
    </source>
</evidence>
<protein>
    <recommendedName>
        <fullName evidence="2">DUF4216 domain-containing protein</fullName>
    </recommendedName>
</protein>
<dbReference type="PANTHER" id="PTHR48258:SF3">
    <property type="entry name" value="FK506-BINDING PROTEIN 4-LIKE ISOFORM X1"/>
    <property type="match status" value="1"/>
</dbReference>
<accession>A0A8S1ZRY7</accession>
<feature type="compositionally biased region" description="Acidic residues" evidence="1">
    <location>
        <begin position="143"/>
        <end position="164"/>
    </location>
</feature>
<sequence>MPTSNYGISSQSGNLVYYEVLHEILEVHYPGMIELRFVAFYWDWYDPTRGVRQDEFGVTSVHSIRKLPKYDPFILASQEDQVCYIRYPRVKNKDDHWITVTAIHPRGRVDGVCDHDPLQQNGVGYLGPVELSLEVDLVVDFDSDGDDEVHEDSEDEVEEFDDSDSIPSDYSLDSDSE</sequence>
<reference evidence="3" key="1">
    <citation type="submission" date="2021-01" db="EMBL/GenBank/DDBJ databases">
        <authorList>
            <person name="Bezrukov I."/>
        </authorList>
    </citation>
    <scope>NUCLEOTIDE SEQUENCE</scope>
</reference>
<dbReference type="AlphaFoldDB" id="A0A8S1ZRY7"/>
<gene>
    <name evidence="3" type="ORF">AARE701A_LOCUS3794</name>
</gene>
<proteinExistence type="predicted"/>
<dbReference type="Proteomes" id="UP000682877">
    <property type="component" value="Chromosome 1"/>
</dbReference>
<feature type="region of interest" description="Disordered" evidence="1">
    <location>
        <begin position="143"/>
        <end position="177"/>
    </location>
</feature>
<dbReference type="EMBL" id="LR999451">
    <property type="protein sequence ID" value="CAE5960347.1"/>
    <property type="molecule type" value="Genomic_DNA"/>
</dbReference>
<keyword evidence="4" id="KW-1185">Reference proteome</keyword>
<dbReference type="InterPro" id="IPR025312">
    <property type="entry name" value="DUF4216"/>
</dbReference>
<name>A0A8S1ZRY7_ARAAE</name>
<dbReference type="Pfam" id="PF13952">
    <property type="entry name" value="DUF4216"/>
    <property type="match status" value="1"/>
</dbReference>
<feature type="domain" description="DUF4216" evidence="2">
    <location>
        <begin position="26"/>
        <end position="97"/>
    </location>
</feature>
<evidence type="ECO:0000313" key="4">
    <source>
        <dbReference type="Proteomes" id="UP000682877"/>
    </source>
</evidence>
<evidence type="ECO:0000256" key="1">
    <source>
        <dbReference type="SAM" id="MobiDB-lite"/>
    </source>
</evidence>
<evidence type="ECO:0000313" key="3">
    <source>
        <dbReference type="EMBL" id="CAE5960347.1"/>
    </source>
</evidence>
<dbReference type="PANTHER" id="PTHR48258">
    <property type="entry name" value="DUF4218 DOMAIN-CONTAINING PROTEIN-RELATED"/>
    <property type="match status" value="1"/>
</dbReference>